<accession>A0A379E8K0</accession>
<evidence type="ECO:0000256" key="6">
    <source>
        <dbReference type="SAM" id="Phobius"/>
    </source>
</evidence>
<evidence type="ECO:0000256" key="4">
    <source>
        <dbReference type="ARBA" id="ARBA00022989"/>
    </source>
</evidence>
<evidence type="ECO:0000256" key="1">
    <source>
        <dbReference type="ARBA" id="ARBA00004141"/>
    </source>
</evidence>
<gene>
    <name evidence="8" type="ORF">NCTC11632_00706</name>
</gene>
<dbReference type="PANTHER" id="PTHR38459">
    <property type="entry name" value="PROPHAGE BACTOPRENOL-LINKED GLUCOSE TRANSLOCASE HOMOLOG"/>
    <property type="match status" value="1"/>
</dbReference>
<evidence type="ECO:0000256" key="3">
    <source>
        <dbReference type="ARBA" id="ARBA00022692"/>
    </source>
</evidence>
<feature type="transmembrane region" description="Helical" evidence="6">
    <location>
        <begin position="36"/>
        <end position="56"/>
    </location>
</feature>
<evidence type="ECO:0000256" key="5">
    <source>
        <dbReference type="ARBA" id="ARBA00023136"/>
    </source>
</evidence>
<feature type="transmembrane region" description="Helical" evidence="6">
    <location>
        <begin position="77"/>
        <end position="102"/>
    </location>
</feature>
<protein>
    <submittedName>
        <fullName evidence="8">GtrA-like protein</fullName>
    </submittedName>
</protein>
<dbReference type="GO" id="GO:0005886">
    <property type="term" value="C:plasma membrane"/>
    <property type="evidence" value="ECO:0007669"/>
    <property type="project" value="TreeGrafter"/>
</dbReference>
<dbReference type="InterPro" id="IPR007267">
    <property type="entry name" value="GtrA_DPMS_TM"/>
</dbReference>
<feature type="domain" description="GtrA/DPMS transmembrane" evidence="7">
    <location>
        <begin position="17"/>
        <end position="131"/>
    </location>
</feature>
<comment type="subcellular location">
    <subcellularLocation>
        <location evidence="1">Membrane</location>
        <topology evidence="1">Multi-pass membrane protein</topology>
    </subcellularLocation>
</comment>
<evidence type="ECO:0000313" key="9">
    <source>
        <dbReference type="Proteomes" id="UP000254156"/>
    </source>
</evidence>
<keyword evidence="5 6" id="KW-0472">Membrane</keyword>
<name>A0A379E8K0_9PORP</name>
<dbReference type="AlphaFoldDB" id="A0A379E8K0"/>
<feature type="transmembrane region" description="Helical" evidence="6">
    <location>
        <begin position="108"/>
        <end position="125"/>
    </location>
</feature>
<evidence type="ECO:0000313" key="8">
    <source>
        <dbReference type="EMBL" id="SUB88634.1"/>
    </source>
</evidence>
<dbReference type="Proteomes" id="UP000254156">
    <property type="component" value="Unassembled WGS sequence"/>
</dbReference>
<sequence length="143" mass="16239">MIWNRLFMFAKAQTSAFIGGVVDYGVMIFVTEIFHIHYTIGIAIGGVVGAIVNFTVNKVWTFSDKKRKYDSTLFQQLLKFAVTVLNSIMLKSAGTFMMTTLLSLDYKISRIIVDLIVSLGFNYTLQKLWVFRKVKATGKARHI</sequence>
<dbReference type="InterPro" id="IPR051401">
    <property type="entry name" value="GtrA_CellWall_Glycosyl"/>
</dbReference>
<evidence type="ECO:0000259" key="7">
    <source>
        <dbReference type="Pfam" id="PF04138"/>
    </source>
</evidence>
<dbReference type="Pfam" id="PF04138">
    <property type="entry name" value="GtrA_DPMS_TM"/>
    <property type="match status" value="1"/>
</dbReference>
<organism evidence="8 9">
    <name type="scientific">Porphyromonas macacae</name>
    <dbReference type="NCBI Taxonomy" id="28115"/>
    <lineage>
        <taxon>Bacteria</taxon>
        <taxon>Pseudomonadati</taxon>
        <taxon>Bacteroidota</taxon>
        <taxon>Bacteroidia</taxon>
        <taxon>Bacteroidales</taxon>
        <taxon>Porphyromonadaceae</taxon>
        <taxon>Porphyromonas</taxon>
    </lineage>
</organism>
<feature type="transmembrane region" description="Helical" evidence="6">
    <location>
        <begin position="12"/>
        <end position="30"/>
    </location>
</feature>
<reference evidence="8 9" key="1">
    <citation type="submission" date="2018-06" db="EMBL/GenBank/DDBJ databases">
        <authorList>
            <consortium name="Pathogen Informatics"/>
            <person name="Doyle S."/>
        </authorList>
    </citation>
    <scope>NUCLEOTIDE SEQUENCE [LARGE SCALE GENOMIC DNA]</scope>
    <source>
        <strain evidence="8 9">NCTC11632</strain>
    </source>
</reference>
<dbReference type="EMBL" id="UGTF01000002">
    <property type="protein sequence ID" value="SUB88634.1"/>
    <property type="molecule type" value="Genomic_DNA"/>
</dbReference>
<proteinExistence type="inferred from homology"/>
<dbReference type="GO" id="GO:0000271">
    <property type="term" value="P:polysaccharide biosynthetic process"/>
    <property type="evidence" value="ECO:0007669"/>
    <property type="project" value="InterPro"/>
</dbReference>
<dbReference type="PANTHER" id="PTHR38459:SF1">
    <property type="entry name" value="PROPHAGE BACTOPRENOL-LINKED GLUCOSE TRANSLOCASE HOMOLOG"/>
    <property type="match status" value="1"/>
</dbReference>
<keyword evidence="4 6" id="KW-1133">Transmembrane helix</keyword>
<comment type="similarity">
    <text evidence="2">Belongs to the GtrA family.</text>
</comment>
<evidence type="ECO:0000256" key="2">
    <source>
        <dbReference type="ARBA" id="ARBA00009399"/>
    </source>
</evidence>
<keyword evidence="3 6" id="KW-0812">Transmembrane</keyword>